<dbReference type="PANTHER" id="PTHR22850">
    <property type="entry name" value="WD40 REPEAT FAMILY"/>
    <property type="match status" value="1"/>
</dbReference>
<dbReference type="InterPro" id="IPR001680">
    <property type="entry name" value="WD40_rpt"/>
</dbReference>
<dbReference type="Gene3D" id="2.130.10.10">
    <property type="entry name" value="YVTN repeat-like/Quinoprotein amine dehydrogenase"/>
    <property type="match status" value="1"/>
</dbReference>
<feature type="compositionally biased region" description="Polar residues" evidence="3">
    <location>
        <begin position="175"/>
        <end position="190"/>
    </location>
</feature>
<proteinExistence type="predicted"/>
<dbReference type="PROSITE" id="PS50082">
    <property type="entry name" value="WD_REPEATS_2"/>
    <property type="match status" value="1"/>
</dbReference>
<dbReference type="AlphaFoldDB" id="A0A1D6PZJ2"/>
<dbReference type="SUPFAM" id="SSF50978">
    <property type="entry name" value="WD40 repeat-like"/>
    <property type="match status" value="1"/>
</dbReference>
<reference evidence="4" key="1">
    <citation type="submission" date="2015-12" db="EMBL/GenBank/DDBJ databases">
        <title>Update maize B73 reference genome by single molecule sequencing technologies.</title>
        <authorList>
            <consortium name="Maize Genome Sequencing Project"/>
            <person name="Ware D."/>
        </authorList>
    </citation>
    <scope>NUCLEOTIDE SEQUENCE</scope>
    <source>
        <tissue evidence="4">Seedling</tissue>
    </source>
</reference>
<dbReference type="SMART" id="SM00320">
    <property type="entry name" value="WD40"/>
    <property type="match status" value="1"/>
</dbReference>
<dbReference type="InterPro" id="IPR036322">
    <property type="entry name" value="WD40_repeat_dom_sf"/>
</dbReference>
<keyword evidence="1" id="KW-0853">WD repeat</keyword>
<feature type="region of interest" description="Disordered" evidence="3">
    <location>
        <begin position="173"/>
        <end position="205"/>
    </location>
</feature>
<feature type="region of interest" description="Disordered" evidence="3">
    <location>
        <begin position="1"/>
        <end position="23"/>
    </location>
</feature>
<organism evidence="4">
    <name type="scientific">Zea mays</name>
    <name type="common">Maize</name>
    <dbReference type="NCBI Taxonomy" id="4577"/>
    <lineage>
        <taxon>Eukaryota</taxon>
        <taxon>Viridiplantae</taxon>
        <taxon>Streptophyta</taxon>
        <taxon>Embryophyta</taxon>
        <taxon>Tracheophyta</taxon>
        <taxon>Spermatophyta</taxon>
        <taxon>Magnoliopsida</taxon>
        <taxon>Liliopsida</taxon>
        <taxon>Poales</taxon>
        <taxon>Poaceae</taxon>
        <taxon>PACMAD clade</taxon>
        <taxon>Panicoideae</taxon>
        <taxon>Andropogonodae</taxon>
        <taxon>Andropogoneae</taxon>
        <taxon>Tripsacinae</taxon>
        <taxon>Zea</taxon>
    </lineage>
</organism>
<evidence type="ECO:0000313" key="4">
    <source>
        <dbReference type="EMBL" id="AQK51841.1"/>
    </source>
</evidence>
<accession>A0A1D6PZJ2</accession>
<dbReference type="InterPro" id="IPR050459">
    <property type="entry name" value="WD_repeat_RBAP46/RBAP48/MSI1"/>
</dbReference>
<dbReference type="EMBL" id="CM000780">
    <property type="protein sequence ID" value="AQK51841.1"/>
    <property type="molecule type" value="Genomic_DNA"/>
</dbReference>
<evidence type="ECO:0000256" key="1">
    <source>
        <dbReference type="ARBA" id="ARBA00022574"/>
    </source>
</evidence>
<gene>
    <name evidence="4" type="ORF">ZEAMMB73_Zm00001d050047</name>
</gene>
<feature type="region of interest" description="Disordered" evidence="3">
    <location>
        <begin position="95"/>
        <end position="116"/>
    </location>
</feature>
<feature type="non-terminal residue" evidence="4">
    <location>
        <position position="248"/>
    </location>
</feature>
<feature type="compositionally biased region" description="Basic and acidic residues" evidence="3">
    <location>
        <begin position="191"/>
        <end position="205"/>
    </location>
</feature>
<evidence type="ECO:0000256" key="3">
    <source>
        <dbReference type="SAM" id="MobiDB-lite"/>
    </source>
</evidence>
<name>A0A1D6PZJ2_MAIZE</name>
<sequence length="248" mass="26780">MPVLQSQARMEEGPTVGEGRPQNTMCEYRGVGQVGGQDLRAQQAHLPLARLLRHRVLYGLDGCDHSVLAPPPPPLRPLPSLVPGPLFRCAEPRRRGQGVRQPQPLASVPQQGPSHAHTAACEPAQLILLGAHGPPEWKEVFDDPLLPLMVDIGYGKDKSVVLWSIQDHISALGDSLSSPRASGSKQSVKTTNEKENPKVDPRGIFHGHDNTVEDVEFCPSSAQEFCSVGNDACLILWDARTGTAPAVK</sequence>
<evidence type="ECO:0000256" key="2">
    <source>
        <dbReference type="ARBA" id="ARBA00022737"/>
    </source>
</evidence>
<dbReference type="ExpressionAtlas" id="A0A1D6PZJ2">
    <property type="expression patterns" value="baseline"/>
</dbReference>
<dbReference type="InterPro" id="IPR015943">
    <property type="entry name" value="WD40/YVTN_repeat-like_dom_sf"/>
</dbReference>
<protein>
    <submittedName>
        <fullName evidence="4">Uncharacterized protein</fullName>
    </submittedName>
</protein>
<keyword evidence="2" id="KW-0677">Repeat</keyword>